<dbReference type="EMBL" id="NRJG01000012">
    <property type="protein sequence ID" value="RIY40321.1"/>
    <property type="molecule type" value="Genomic_DNA"/>
</dbReference>
<accession>A0A3A1YS28</accession>
<evidence type="ECO:0000313" key="1">
    <source>
        <dbReference type="EMBL" id="RIY40321.1"/>
    </source>
</evidence>
<dbReference type="AlphaFoldDB" id="A0A3A1YS28"/>
<proteinExistence type="predicted"/>
<sequence length="81" mass="9665">MVLRVFIGNKRFLNIKAYEQKIFFQREKIEKFALIKQTKIYLLLLANVSSLLAEFKVRHLVAALLNKERKSVNKLKSWKEK</sequence>
<comment type="caution">
    <text evidence="1">The sequence shown here is derived from an EMBL/GenBank/DDBJ whole genome shotgun (WGS) entry which is preliminary data.</text>
</comment>
<protein>
    <submittedName>
        <fullName evidence="1">Uncharacterized protein</fullName>
    </submittedName>
</protein>
<gene>
    <name evidence="1" type="ORF">CKF58_00720</name>
</gene>
<organism evidence="1 2">
    <name type="scientific">Psittacicella hinzii</name>
    <dbReference type="NCBI Taxonomy" id="2028575"/>
    <lineage>
        <taxon>Bacteria</taxon>
        <taxon>Pseudomonadati</taxon>
        <taxon>Pseudomonadota</taxon>
        <taxon>Gammaproteobacteria</taxon>
        <taxon>Pasteurellales</taxon>
        <taxon>Psittacicellaceae</taxon>
        <taxon>Psittacicella</taxon>
    </lineage>
</organism>
<dbReference type="Proteomes" id="UP000265916">
    <property type="component" value="Unassembled WGS sequence"/>
</dbReference>
<reference evidence="1 2" key="1">
    <citation type="submission" date="2017-08" db="EMBL/GenBank/DDBJ databases">
        <title>Reclassification of Bisgaard taxon 37 and 44.</title>
        <authorList>
            <person name="Christensen H."/>
        </authorList>
    </citation>
    <scope>NUCLEOTIDE SEQUENCE [LARGE SCALE GENOMIC DNA]</scope>
    <source>
        <strain evidence="1 2">111</strain>
    </source>
</reference>
<name>A0A3A1YS28_9GAMM</name>
<evidence type="ECO:0000313" key="2">
    <source>
        <dbReference type="Proteomes" id="UP000265916"/>
    </source>
</evidence>
<keyword evidence="2" id="KW-1185">Reference proteome</keyword>